<dbReference type="PANTHER" id="PTHR15835">
    <property type="entry name" value="NUCLEAR-INTERACTING PARTNER OF ALK"/>
    <property type="match status" value="1"/>
</dbReference>
<sequence length="967" mass="102252">MREEVRSSSGAAAEPQFAVVRSSSPPPTPVASSAGASSPAMQINIVSIDWLGSRQASRVDSSSHVAPHAYGPAHSFDAAGTALDSAPSCRPWERGDLLRRLATFKPSTWDAKPKAASSLVCAQRGWVNVDMDKIECESCGAHLLFSAVASWSPTEAVKPFFLCSVLVTNAGEAFAGQLDASHKNSCPWRGNSCADNLVQLHLTQSALIGGFKDRCDGLLQFLSLPVIAPSAIENMRLTRAAQINRLLTQSISFLSGELGYKAENTPGVDIHQGSSCGYSRAQKLISLCGWEPRWLPNVQDCEENSTHSAKNALSNEPDEMFYSPLVEHQKSSFSASAKKDKGKGKRPLKDSGCSMSSPLLDCSLCGATVRIWDFRSVSRPNRISPNNTDAPETGKKLTLTRGISAASGINGWVNDGAVRDQAEGRDEAATYEGKLVSNAGVDLNLSMAGGLPPLHSSMAVASECCNGGMGRDLMIAQPAGSEVGDRATSYESRGPSSRKRNLEEGGSTADKPQDGVRHADSIEGTVIDRDGEEVDDDVQDSDTKNKKPRGFNFFDANLPSSSGAGPSRNLGFDLDVDISMFGHSRAVGLAPVEHPSARDSMRASSVIAMDVRSADEDSMESVEYHPDAGIDINMPSSSGHRNIEMNDAFDLNDSNQAQQSACAQPAAGSDGREIGGSSTNEGEEVLNAGTTPAFARDQLSLGISGGSVGMGASDEAEIHGIDVSVQRTESGVGDAEPITDLTETMGHTGESVPGPGLMDEFVPEEVDREEPHGDSQDIVFRSAGRADSGSKYFGSNKADSGESGKKIGHAIGHESSMHPSLSCNAGVYAGFDASKEEVTQAGKAVTTDDQGLQYDLRNGLGATNGENDYEPGLPDFDPVKHHNSYCPWVNGIVAAACCYDTSSSSGSSELSGWQLTVDALDTFQSLGQSQNQTMRSESAASLNMDDQAASNRKLARRTSVNKSHGKC</sequence>
<evidence type="ECO:0000256" key="6">
    <source>
        <dbReference type="SAM" id="MobiDB-lite"/>
    </source>
</evidence>
<feature type="compositionally biased region" description="Polar residues" evidence="6">
    <location>
        <begin position="928"/>
        <end position="941"/>
    </location>
</feature>
<name>A0A3B6MYY5_WHEAT</name>
<evidence type="ECO:0000313" key="9">
    <source>
        <dbReference type="EnsemblPlants" id="TraesCS5D02G432200.1"/>
    </source>
</evidence>
<organism evidence="9">
    <name type="scientific">Triticum aestivum</name>
    <name type="common">Wheat</name>
    <dbReference type="NCBI Taxonomy" id="4565"/>
    <lineage>
        <taxon>Eukaryota</taxon>
        <taxon>Viridiplantae</taxon>
        <taxon>Streptophyta</taxon>
        <taxon>Embryophyta</taxon>
        <taxon>Tracheophyta</taxon>
        <taxon>Spermatophyta</taxon>
        <taxon>Magnoliopsida</taxon>
        <taxon>Liliopsida</taxon>
        <taxon>Poales</taxon>
        <taxon>Poaceae</taxon>
        <taxon>BOP clade</taxon>
        <taxon>Pooideae</taxon>
        <taxon>Triticodae</taxon>
        <taxon>Triticeae</taxon>
        <taxon>Triticinae</taxon>
        <taxon>Triticum</taxon>
    </lineage>
</organism>
<reference evidence="9" key="2">
    <citation type="submission" date="2018-10" db="UniProtKB">
        <authorList>
            <consortium name="EnsemblPlants"/>
        </authorList>
    </citation>
    <scope>IDENTIFICATION</scope>
</reference>
<evidence type="ECO:0000259" key="8">
    <source>
        <dbReference type="Pfam" id="PF08600"/>
    </source>
</evidence>
<keyword evidence="2" id="KW-0479">Metal-binding</keyword>
<feature type="compositionally biased region" description="Polar residues" evidence="6">
    <location>
        <begin position="958"/>
        <end position="967"/>
    </location>
</feature>
<dbReference type="STRING" id="4565.A0A3B6MYY5"/>
<dbReference type="Gramene" id="TraesROB_scaffold_050326_01G000200.1">
    <property type="protein sequence ID" value="TraesROB_scaffold_050326_01G000200.1"/>
    <property type="gene ID" value="TraesROB_scaffold_050326_01G000200"/>
</dbReference>
<evidence type="ECO:0000256" key="2">
    <source>
        <dbReference type="ARBA" id="ARBA00022723"/>
    </source>
</evidence>
<feature type="region of interest" description="Disordered" evidence="6">
    <location>
        <begin position="728"/>
        <end position="755"/>
    </location>
</feature>
<feature type="region of interest" description="Disordered" evidence="6">
    <location>
        <begin position="480"/>
        <end position="566"/>
    </location>
</feature>
<feature type="compositionally biased region" description="Acidic residues" evidence="6">
    <location>
        <begin position="530"/>
        <end position="540"/>
    </location>
</feature>
<feature type="compositionally biased region" description="Basic and acidic residues" evidence="6">
    <location>
        <begin position="511"/>
        <end position="529"/>
    </location>
</feature>
<dbReference type="Proteomes" id="UP000019116">
    <property type="component" value="Chromosome 5D"/>
</dbReference>
<evidence type="ECO:0000313" key="10">
    <source>
        <dbReference type="Proteomes" id="UP000019116"/>
    </source>
</evidence>
<reference evidence="9" key="1">
    <citation type="submission" date="2018-08" db="EMBL/GenBank/DDBJ databases">
        <authorList>
            <person name="Rossello M."/>
        </authorList>
    </citation>
    <scope>NUCLEOTIDE SEQUENCE [LARGE SCALE GENOMIC DNA]</scope>
    <source>
        <strain evidence="9">cv. Chinese Spring</strain>
    </source>
</reference>
<dbReference type="Pfam" id="PF07967">
    <property type="entry name" value="zf-C3HC"/>
    <property type="match status" value="1"/>
</dbReference>
<dbReference type="OrthoDB" id="614844at2759"/>
<dbReference type="EnsemblPlants" id="TraesCS5D02G432200.1">
    <property type="protein sequence ID" value="TraesCS5D02G432200.1"/>
    <property type="gene ID" value="TraesCS5D02G432200"/>
</dbReference>
<feature type="region of interest" description="Disordered" evidence="6">
    <location>
        <begin position="1"/>
        <end position="36"/>
    </location>
</feature>
<keyword evidence="3" id="KW-0863">Zinc-finger</keyword>
<dbReference type="Gramene" id="TraesCLE_scaffold_024724_01G000200.1">
    <property type="protein sequence ID" value="TraesCLE_scaffold_024724_01G000200.1"/>
    <property type="gene ID" value="TraesCLE_scaffold_024724_01G000200"/>
</dbReference>
<evidence type="ECO:0000256" key="3">
    <source>
        <dbReference type="ARBA" id="ARBA00022771"/>
    </source>
</evidence>
<evidence type="ECO:0000256" key="1">
    <source>
        <dbReference type="ARBA" id="ARBA00004123"/>
    </source>
</evidence>
<dbReference type="GO" id="GO:0005634">
    <property type="term" value="C:nucleus"/>
    <property type="evidence" value="ECO:0000318"/>
    <property type="project" value="GO_Central"/>
</dbReference>
<keyword evidence="4" id="KW-0862">Zinc</keyword>
<dbReference type="InterPro" id="IPR012935">
    <property type="entry name" value="NuBaID_N"/>
</dbReference>
<dbReference type="Gramene" id="TraesCAD_scaffold_066013_01G000200.1">
    <property type="protein sequence ID" value="TraesCAD_scaffold_066013_01G000200.1"/>
    <property type="gene ID" value="TraesCAD_scaffold_066013_01G000200"/>
</dbReference>
<dbReference type="PANTHER" id="PTHR15835:SF14">
    <property type="entry name" value="EXPRESSED PROTEIN"/>
    <property type="match status" value="1"/>
</dbReference>
<feature type="region of interest" description="Disordered" evidence="6">
    <location>
        <begin position="928"/>
        <end position="967"/>
    </location>
</feature>
<evidence type="ECO:0000256" key="5">
    <source>
        <dbReference type="ARBA" id="ARBA00023242"/>
    </source>
</evidence>
<feature type="compositionally biased region" description="Low complexity" evidence="6">
    <location>
        <begin position="656"/>
        <end position="667"/>
    </location>
</feature>
<feature type="region of interest" description="Disordered" evidence="6">
    <location>
        <begin position="656"/>
        <end position="684"/>
    </location>
</feature>
<protein>
    <submittedName>
        <fullName evidence="9">Uncharacterized protein</fullName>
    </submittedName>
</protein>
<gene>
    <name evidence="9" type="primary">LOC123123103</name>
</gene>
<evidence type="ECO:0000256" key="4">
    <source>
        <dbReference type="ARBA" id="ARBA00022833"/>
    </source>
</evidence>
<dbReference type="Gramene" id="TraesCS5D02G432200.1">
    <property type="protein sequence ID" value="TraesCS5D02G432200.1"/>
    <property type="gene ID" value="TraesCS5D02G432200"/>
</dbReference>
<comment type="subcellular location">
    <subcellularLocation>
        <location evidence="1">Nucleus</location>
    </subcellularLocation>
</comment>
<proteinExistence type="predicted"/>
<dbReference type="OMA" id="HSAKNAD"/>
<feature type="domain" description="NuBaID C-terminal" evidence="8">
    <location>
        <begin position="873"/>
        <end position="922"/>
    </location>
</feature>
<keyword evidence="5" id="KW-0539">Nucleus</keyword>
<evidence type="ECO:0000259" key="7">
    <source>
        <dbReference type="Pfam" id="PF07967"/>
    </source>
</evidence>
<accession>A0A3B6MYY5</accession>
<feature type="domain" description="C3HC-type" evidence="7">
    <location>
        <begin position="91"/>
        <end position="225"/>
    </location>
</feature>
<dbReference type="GO" id="GO:0008270">
    <property type="term" value="F:zinc ion binding"/>
    <property type="evidence" value="ECO:0007669"/>
    <property type="project" value="UniProtKB-KW"/>
</dbReference>
<dbReference type="Gramene" id="TraesCS5D03G0951900.1">
    <property type="protein sequence ID" value="TraesCS5D03G0951900.1.CDS"/>
    <property type="gene ID" value="TraesCS5D03G0951900"/>
</dbReference>
<keyword evidence="10" id="KW-1185">Reference proteome</keyword>
<dbReference type="InterPro" id="IPR013909">
    <property type="entry name" value="NuBaID_C"/>
</dbReference>
<dbReference type="AlphaFoldDB" id="A0A3B6MYY5"/>
<dbReference type="Pfam" id="PF08600">
    <property type="entry name" value="NuBaID_C"/>
    <property type="match status" value="1"/>
</dbReference>
<dbReference type="Gramene" id="TraesWEE_scaffold_048193_01G000200.1">
    <property type="protein sequence ID" value="TraesWEE_scaffold_048193_01G000200.1"/>
    <property type="gene ID" value="TraesWEE_scaffold_048193_01G000200"/>
</dbReference>
<feature type="region of interest" description="Disordered" evidence="6">
    <location>
        <begin position="332"/>
        <end position="353"/>
    </location>
</feature>